<evidence type="ECO:0000313" key="3">
    <source>
        <dbReference type="Proteomes" id="UP000011223"/>
    </source>
</evidence>
<keyword evidence="1" id="KW-1133">Transmembrane helix</keyword>
<dbReference type="EMBL" id="ANFM02000031">
    <property type="protein sequence ID" value="EOD78550.1"/>
    <property type="molecule type" value="Genomic_DNA"/>
</dbReference>
<evidence type="ECO:0000256" key="1">
    <source>
        <dbReference type="SAM" id="Phobius"/>
    </source>
</evidence>
<gene>
    <name evidence="2" type="ORF">D515_02712</name>
</gene>
<protein>
    <submittedName>
        <fullName evidence="2">Uncharacterized protein</fullName>
    </submittedName>
</protein>
<dbReference type="AlphaFoldDB" id="R1IT80"/>
<keyword evidence="3" id="KW-1185">Reference proteome</keyword>
<proteinExistence type="predicted"/>
<sequence>MDDLHVIIRKMMRRLETEKGPIRPFSFITYFFIADWLIHCF</sequence>
<keyword evidence="1" id="KW-0812">Transmembrane</keyword>
<reference evidence="2 3" key="1">
    <citation type="journal article" date="2014" name="PLoS ONE">
        <title>Grimontia indica AK16(T), sp. nov., Isolated from a Seawater Sample Reports the Presence of Pathogenic Genes Similar to Vibrio Genus.</title>
        <authorList>
            <person name="Singh A."/>
            <person name="Vaidya B."/>
            <person name="Khatri I."/>
            <person name="Srinivas T.N."/>
            <person name="Subramanian S."/>
            <person name="Korpole S."/>
            <person name="Pinnaka A.K."/>
        </authorList>
    </citation>
    <scope>NUCLEOTIDE SEQUENCE [LARGE SCALE GENOMIC DNA]</scope>
    <source>
        <strain evidence="2 3">AK16</strain>
    </source>
</reference>
<dbReference type="Proteomes" id="UP000011223">
    <property type="component" value="Unassembled WGS sequence"/>
</dbReference>
<accession>R1IT80</accession>
<organism evidence="2 3">
    <name type="scientific">Grimontia indica</name>
    <dbReference type="NCBI Taxonomy" id="1056512"/>
    <lineage>
        <taxon>Bacteria</taxon>
        <taxon>Pseudomonadati</taxon>
        <taxon>Pseudomonadota</taxon>
        <taxon>Gammaproteobacteria</taxon>
        <taxon>Vibrionales</taxon>
        <taxon>Vibrionaceae</taxon>
        <taxon>Grimontia</taxon>
    </lineage>
</organism>
<keyword evidence="1" id="KW-0472">Membrane</keyword>
<feature type="transmembrane region" description="Helical" evidence="1">
    <location>
        <begin position="21"/>
        <end position="38"/>
    </location>
</feature>
<comment type="caution">
    <text evidence="2">The sequence shown here is derived from an EMBL/GenBank/DDBJ whole genome shotgun (WGS) entry which is preliminary data.</text>
</comment>
<name>R1IT80_9GAMM</name>
<evidence type="ECO:0000313" key="2">
    <source>
        <dbReference type="EMBL" id="EOD78550.1"/>
    </source>
</evidence>